<comment type="subcellular location">
    <subcellularLocation>
        <location evidence="1">Membrane</location>
        <topology evidence="1">Multi-pass membrane protein</topology>
    </subcellularLocation>
</comment>
<name>A0A1R1X2N9_9FUNG</name>
<gene>
    <name evidence="6" type="ORF">AYI69_g10899</name>
</gene>
<evidence type="ECO:0000256" key="1">
    <source>
        <dbReference type="ARBA" id="ARBA00004141"/>
    </source>
</evidence>
<reference evidence="7" key="1">
    <citation type="submission" date="2017-01" db="EMBL/GenBank/DDBJ databases">
        <authorList>
            <person name="Wang Y."/>
            <person name="White M."/>
            <person name="Kvist S."/>
            <person name="Moncalvo J.-M."/>
        </authorList>
    </citation>
    <scope>NUCLEOTIDE SEQUENCE [LARGE SCALE GENOMIC DNA]</scope>
    <source>
        <strain evidence="7">ID-206-W2</strain>
    </source>
</reference>
<keyword evidence="7" id="KW-1185">Reference proteome</keyword>
<evidence type="ECO:0000256" key="4">
    <source>
        <dbReference type="ARBA" id="ARBA00023136"/>
    </source>
</evidence>
<dbReference type="AlphaFoldDB" id="A0A1R1X2N9"/>
<dbReference type="PANTHER" id="PTHR11040:SF44">
    <property type="entry name" value="PROTEIN ZNTC-RELATED"/>
    <property type="match status" value="1"/>
</dbReference>
<evidence type="ECO:0000313" key="6">
    <source>
        <dbReference type="EMBL" id="OMJ08892.1"/>
    </source>
</evidence>
<keyword evidence="4 5" id="KW-0472">Membrane</keyword>
<organism evidence="6 7">
    <name type="scientific">Smittium culicis</name>
    <dbReference type="NCBI Taxonomy" id="133412"/>
    <lineage>
        <taxon>Eukaryota</taxon>
        <taxon>Fungi</taxon>
        <taxon>Fungi incertae sedis</taxon>
        <taxon>Zoopagomycota</taxon>
        <taxon>Kickxellomycotina</taxon>
        <taxon>Harpellomycetes</taxon>
        <taxon>Harpellales</taxon>
        <taxon>Legeriomycetaceae</taxon>
        <taxon>Smittium</taxon>
    </lineage>
</organism>
<dbReference type="GO" id="GO:0005385">
    <property type="term" value="F:zinc ion transmembrane transporter activity"/>
    <property type="evidence" value="ECO:0007669"/>
    <property type="project" value="TreeGrafter"/>
</dbReference>
<dbReference type="GO" id="GO:0005886">
    <property type="term" value="C:plasma membrane"/>
    <property type="evidence" value="ECO:0007669"/>
    <property type="project" value="TreeGrafter"/>
</dbReference>
<evidence type="ECO:0000313" key="7">
    <source>
        <dbReference type="Proteomes" id="UP000187429"/>
    </source>
</evidence>
<evidence type="ECO:0000256" key="5">
    <source>
        <dbReference type="SAM" id="Phobius"/>
    </source>
</evidence>
<keyword evidence="2 5" id="KW-0812">Transmembrane</keyword>
<dbReference type="InterPro" id="IPR003689">
    <property type="entry name" value="ZIP"/>
</dbReference>
<dbReference type="OrthoDB" id="448280at2759"/>
<evidence type="ECO:0000256" key="3">
    <source>
        <dbReference type="ARBA" id="ARBA00022989"/>
    </source>
</evidence>
<accession>A0A1R1X2N9</accession>
<dbReference type="PANTHER" id="PTHR11040">
    <property type="entry name" value="ZINC/IRON TRANSPORTER"/>
    <property type="match status" value="1"/>
</dbReference>
<dbReference type="Pfam" id="PF02535">
    <property type="entry name" value="Zip"/>
    <property type="match status" value="1"/>
</dbReference>
<feature type="transmembrane region" description="Helical" evidence="5">
    <location>
        <begin position="253"/>
        <end position="272"/>
    </location>
</feature>
<feature type="transmembrane region" description="Helical" evidence="5">
    <location>
        <begin position="27"/>
        <end position="46"/>
    </location>
</feature>
<keyword evidence="3 5" id="KW-1133">Transmembrane helix</keyword>
<proteinExistence type="predicted"/>
<sequence>MVHIFQTSIDRLTDKCILHQLGGFKKLAEIIFLFSIFFMHILEHIIERKANELSQDSSSTPDNILSEANIAVKEDSVKKYSVAKSSPEIGHALVPQDLPPSSGCGKKIDFDFKRNFSNYVLEFSVASHSVIVGFTLGLTPKKETSTLTIALSFHQFFEGISMGDRLVEMYKPSASNILMFIGSTIYMLSTPFGQLIGILSHNSFAPKSAGSLISLGVLEAICSGILLYTTVFNLILVEFKSNNFKEYSKTKKILCFCSMYLGTALMSVVGHWG</sequence>
<comment type="caution">
    <text evidence="6">The sequence shown here is derived from an EMBL/GenBank/DDBJ whole genome shotgun (WGS) entry which is preliminary data.</text>
</comment>
<feature type="transmembrane region" description="Helical" evidence="5">
    <location>
        <begin position="212"/>
        <end position="232"/>
    </location>
</feature>
<feature type="transmembrane region" description="Helical" evidence="5">
    <location>
        <begin position="177"/>
        <end position="200"/>
    </location>
</feature>
<evidence type="ECO:0000256" key="2">
    <source>
        <dbReference type="ARBA" id="ARBA00022692"/>
    </source>
</evidence>
<protein>
    <submittedName>
        <fullName evidence="6">Zinc-regulated transporter 2</fullName>
    </submittedName>
</protein>
<dbReference type="Proteomes" id="UP000187429">
    <property type="component" value="Unassembled WGS sequence"/>
</dbReference>
<dbReference type="EMBL" id="LSSM01007251">
    <property type="protein sequence ID" value="OMJ08892.1"/>
    <property type="molecule type" value="Genomic_DNA"/>
</dbReference>